<keyword evidence="2" id="KW-0240">DNA-directed RNA polymerase</keyword>
<gene>
    <name evidence="7" type="ORF">LAMO00422_LOCUS5777</name>
</gene>
<accession>A0A7S0D179</accession>
<comment type="similarity">
    <text evidence="5">Belongs to the archaeal Rpo11/eukaryotic RPB11/RPC19 RNA polymerase subunit family.</text>
</comment>
<evidence type="ECO:0000256" key="4">
    <source>
        <dbReference type="ARBA" id="ARBA00023242"/>
    </source>
</evidence>
<dbReference type="InterPro" id="IPR009025">
    <property type="entry name" value="RBP11-like_dimer"/>
</dbReference>
<dbReference type="PANTHER" id="PTHR13946:SF28">
    <property type="entry name" value="DNA-DIRECTED RNA POLYMERASES I AND III SUBUNIT RPAC2"/>
    <property type="match status" value="1"/>
</dbReference>
<dbReference type="HAMAP" id="MF_00261">
    <property type="entry name" value="RNApol_arch_Rpo11"/>
    <property type="match status" value="1"/>
</dbReference>
<dbReference type="InterPro" id="IPR008193">
    <property type="entry name" value="RNA_pol_Rpb11_13-16kDa_CS"/>
</dbReference>
<dbReference type="SUPFAM" id="SSF55257">
    <property type="entry name" value="RBP11-like subunits of RNA polymerase"/>
    <property type="match status" value="1"/>
</dbReference>
<organism evidence="7">
    <name type="scientific">Amorphochlora amoebiformis</name>
    <dbReference type="NCBI Taxonomy" id="1561963"/>
    <lineage>
        <taxon>Eukaryota</taxon>
        <taxon>Sar</taxon>
        <taxon>Rhizaria</taxon>
        <taxon>Cercozoa</taxon>
        <taxon>Chlorarachniophyceae</taxon>
        <taxon>Amorphochlora</taxon>
    </lineage>
</organism>
<dbReference type="InterPro" id="IPR033898">
    <property type="entry name" value="RNAP_AC19"/>
</dbReference>
<dbReference type="Pfam" id="PF13656">
    <property type="entry name" value="RNA_pol_L_2"/>
    <property type="match status" value="1"/>
</dbReference>
<dbReference type="Gene3D" id="3.30.1360.10">
    <property type="entry name" value="RNA polymerase, RBP11-like subunit"/>
    <property type="match status" value="1"/>
</dbReference>
<evidence type="ECO:0000256" key="3">
    <source>
        <dbReference type="ARBA" id="ARBA00023163"/>
    </source>
</evidence>
<dbReference type="GO" id="GO:0003677">
    <property type="term" value="F:DNA binding"/>
    <property type="evidence" value="ECO:0007669"/>
    <property type="project" value="InterPro"/>
</dbReference>
<dbReference type="InterPro" id="IPR022905">
    <property type="entry name" value="Rpo11-like"/>
</dbReference>
<dbReference type="EMBL" id="HBEM01008242">
    <property type="protein sequence ID" value="CAD8440326.1"/>
    <property type="molecule type" value="Transcribed_RNA"/>
</dbReference>
<dbReference type="GO" id="GO:0006362">
    <property type="term" value="P:transcription elongation by RNA polymerase I"/>
    <property type="evidence" value="ECO:0007669"/>
    <property type="project" value="TreeGrafter"/>
</dbReference>
<keyword evidence="3" id="KW-0804">Transcription</keyword>
<keyword evidence="4" id="KW-0539">Nucleus</keyword>
<dbReference type="AlphaFoldDB" id="A0A7S0D179"/>
<sequence length="112" mass="12785">MADQSPQLLVEGADPTCSTFIIHREDHTLGNVLRYVVGKQGGVEMCGYSIHHPSDDKFHLRIQMEQNHPKKCKEALMESLQTIDGICDHMIDTFNATVEEKKRVGKKKRHKK</sequence>
<dbReference type="GO" id="GO:0003899">
    <property type="term" value="F:DNA-directed RNA polymerase activity"/>
    <property type="evidence" value="ECO:0007669"/>
    <property type="project" value="InterPro"/>
</dbReference>
<dbReference type="PROSITE" id="PS01154">
    <property type="entry name" value="RNA_POL_L_13KD"/>
    <property type="match status" value="1"/>
</dbReference>
<dbReference type="CDD" id="cd07029">
    <property type="entry name" value="RNAP_I_III_AC19"/>
    <property type="match status" value="1"/>
</dbReference>
<feature type="domain" description="DNA-directed RNA polymerase RBP11-like dimerisation" evidence="6">
    <location>
        <begin position="17"/>
        <end position="92"/>
    </location>
</feature>
<comment type="subcellular location">
    <subcellularLocation>
        <location evidence="1">Nucleus</location>
    </subcellularLocation>
</comment>
<dbReference type="GO" id="GO:0046983">
    <property type="term" value="F:protein dimerization activity"/>
    <property type="evidence" value="ECO:0007669"/>
    <property type="project" value="InterPro"/>
</dbReference>
<protein>
    <recommendedName>
        <fullName evidence="6">DNA-directed RNA polymerase RBP11-like dimerisation domain-containing protein</fullName>
    </recommendedName>
</protein>
<dbReference type="InterPro" id="IPR036603">
    <property type="entry name" value="RBP11-like"/>
</dbReference>
<evidence type="ECO:0000256" key="1">
    <source>
        <dbReference type="ARBA" id="ARBA00004123"/>
    </source>
</evidence>
<evidence type="ECO:0000313" key="7">
    <source>
        <dbReference type="EMBL" id="CAD8440326.1"/>
    </source>
</evidence>
<evidence type="ECO:0000256" key="5">
    <source>
        <dbReference type="ARBA" id="ARBA00025751"/>
    </source>
</evidence>
<dbReference type="PANTHER" id="PTHR13946">
    <property type="entry name" value="DNA-DIRECTED RNA POLYMERASE I,II,III"/>
    <property type="match status" value="1"/>
</dbReference>
<proteinExistence type="inferred from homology"/>
<dbReference type="GO" id="GO:0006383">
    <property type="term" value="P:transcription by RNA polymerase III"/>
    <property type="evidence" value="ECO:0007669"/>
    <property type="project" value="TreeGrafter"/>
</dbReference>
<name>A0A7S0D179_9EUKA</name>
<dbReference type="GO" id="GO:0005736">
    <property type="term" value="C:RNA polymerase I complex"/>
    <property type="evidence" value="ECO:0007669"/>
    <property type="project" value="TreeGrafter"/>
</dbReference>
<reference evidence="7" key="1">
    <citation type="submission" date="2021-01" db="EMBL/GenBank/DDBJ databases">
        <authorList>
            <person name="Corre E."/>
            <person name="Pelletier E."/>
            <person name="Niang G."/>
            <person name="Scheremetjew M."/>
            <person name="Finn R."/>
            <person name="Kale V."/>
            <person name="Holt S."/>
            <person name="Cochrane G."/>
            <person name="Meng A."/>
            <person name="Brown T."/>
            <person name="Cohen L."/>
        </authorList>
    </citation>
    <scope>NUCLEOTIDE SEQUENCE</scope>
    <source>
        <strain evidence="7">CCMP2058</strain>
    </source>
</reference>
<dbReference type="GO" id="GO:0005666">
    <property type="term" value="C:RNA polymerase III complex"/>
    <property type="evidence" value="ECO:0007669"/>
    <property type="project" value="TreeGrafter"/>
</dbReference>
<evidence type="ECO:0000256" key="2">
    <source>
        <dbReference type="ARBA" id="ARBA00022478"/>
    </source>
</evidence>
<evidence type="ECO:0000259" key="6">
    <source>
        <dbReference type="Pfam" id="PF13656"/>
    </source>
</evidence>